<protein>
    <submittedName>
        <fullName evidence="4">Outer membrane protein assembly factor BamE</fullName>
    </submittedName>
</protein>
<dbReference type="EMBL" id="JAWIIV010000040">
    <property type="protein sequence ID" value="MEC4722967.1"/>
    <property type="molecule type" value="Genomic_DNA"/>
</dbReference>
<reference evidence="4 5" key="1">
    <citation type="submission" date="2023-10" db="EMBL/GenBank/DDBJ databases">
        <title>Noviherbaspirillum sp. CPCC 100848 genome assembly.</title>
        <authorList>
            <person name="Li X.Y."/>
            <person name="Fang X.M."/>
        </authorList>
    </citation>
    <scope>NUCLEOTIDE SEQUENCE [LARGE SCALE GENOMIC DNA]</scope>
    <source>
        <strain evidence="4 5">CPCC 100848</strain>
    </source>
</reference>
<feature type="domain" description="Outer membrane protein assembly factor BamE" evidence="3">
    <location>
        <begin position="88"/>
        <end position="129"/>
    </location>
</feature>
<evidence type="ECO:0000313" key="5">
    <source>
        <dbReference type="Proteomes" id="UP001352263"/>
    </source>
</evidence>
<evidence type="ECO:0000256" key="2">
    <source>
        <dbReference type="ARBA" id="ARBA00023136"/>
    </source>
</evidence>
<dbReference type="Pfam" id="PF04355">
    <property type="entry name" value="BamE"/>
    <property type="match status" value="1"/>
</dbReference>
<keyword evidence="2" id="KW-0472">Membrane</keyword>
<sequence length="162" mass="18678">MLAAFAFVIMLVAGCDRQGRPVEEFGLDKLEKGISSESDVRMVMGKPETVWEEEDGTRALQYPKGPEGVRTWEFVIDKSGTLKDYRQLLTEESFARIKTGMTRDEVRRLLGKPRTVVQYKLKNEEAWDWRYQALNEPRFFSVHFDITSGRVTGTSTQDARTY</sequence>
<organism evidence="4 5">
    <name type="scientific">Noviherbaspirillum album</name>
    <dbReference type="NCBI Taxonomy" id="3080276"/>
    <lineage>
        <taxon>Bacteria</taxon>
        <taxon>Pseudomonadati</taxon>
        <taxon>Pseudomonadota</taxon>
        <taxon>Betaproteobacteria</taxon>
        <taxon>Burkholderiales</taxon>
        <taxon>Oxalobacteraceae</taxon>
        <taxon>Noviherbaspirillum</taxon>
    </lineage>
</organism>
<evidence type="ECO:0000256" key="1">
    <source>
        <dbReference type="ARBA" id="ARBA00022729"/>
    </source>
</evidence>
<dbReference type="InterPro" id="IPR007450">
    <property type="entry name" value="BamE_dom"/>
</dbReference>
<proteinExistence type="predicted"/>
<evidence type="ECO:0000313" key="4">
    <source>
        <dbReference type="EMBL" id="MEC4722967.1"/>
    </source>
</evidence>
<dbReference type="RefSeq" id="WP_326509608.1">
    <property type="nucleotide sequence ID" value="NZ_JAWIIV010000040.1"/>
</dbReference>
<gene>
    <name evidence="4" type="primary">bamE</name>
    <name evidence="4" type="ORF">RY831_27795</name>
</gene>
<dbReference type="Proteomes" id="UP001352263">
    <property type="component" value="Unassembled WGS sequence"/>
</dbReference>
<dbReference type="Gene3D" id="3.30.1450.10">
    <property type="match status" value="1"/>
</dbReference>
<dbReference type="InterPro" id="IPR037873">
    <property type="entry name" value="BamE-like"/>
</dbReference>
<accession>A0ABU6JIG0</accession>
<comment type="caution">
    <text evidence="4">The sequence shown here is derived from an EMBL/GenBank/DDBJ whole genome shotgun (WGS) entry which is preliminary data.</text>
</comment>
<keyword evidence="5" id="KW-1185">Reference proteome</keyword>
<keyword evidence="1" id="KW-0732">Signal</keyword>
<evidence type="ECO:0000259" key="3">
    <source>
        <dbReference type="Pfam" id="PF04355"/>
    </source>
</evidence>
<name>A0ABU6JIG0_9BURK</name>